<feature type="compositionally biased region" description="Basic and acidic residues" evidence="1">
    <location>
        <begin position="276"/>
        <end position="290"/>
    </location>
</feature>
<dbReference type="InterPro" id="IPR039602">
    <property type="entry name" value="Rxt2"/>
</dbReference>
<feature type="compositionally biased region" description="Polar residues" evidence="1">
    <location>
        <begin position="226"/>
        <end position="243"/>
    </location>
</feature>
<gene>
    <name evidence="3" type="ORF">B0I35DRAFT_55662</name>
</gene>
<feature type="compositionally biased region" description="Basic and acidic residues" evidence="1">
    <location>
        <begin position="431"/>
        <end position="444"/>
    </location>
</feature>
<dbReference type="GO" id="GO:0033698">
    <property type="term" value="C:Rpd3L complex"/>
    <property type="evidence" value="ECO:0007669"/>
    <property type="project" value="TreeGrafter"/>
</dbReference>
<feature type="compositionally biased region" description="Basic and acidic residues" evidence="1">
    <location>
        <begin position="253"/>
        <end position="268"/>
    </location>
</feature>
<protein>
    <submittedName>
        <fullName evidence="3">RXT2-like protein</fullName>
    </submittedName>
</protein>
<keyword evidence="4" id="KW-1185">Reference proteome</keyword>
<feature type="region of interest" description="Disordered" evidence="1">
    <location>
        <begin position="211"/>
        <end position="320"/>
    </location>
</feature>
<dbReference type="Proteomes" id="UP000813444">
    <property type="component" value="Unassembled WGS sequence"/>
</dbReference>
<dbReference type="Pfam" id="PF08595">
    <property type="entry name" value="RXT2_N"/>
    <property type="match status" value="1"/>
</dbReference>
<evidence type="ECO:0000256" key="1">
    <source>
        <dbReference type="SAM" id="MobiDB-lite"/>
    </source>
</evidence>
<dbReference type="InterPro" id="IPR013904">
    <property type="entry name" value="RXT2_N"/>
</dbReference>
<proteinExistence type="predicted"/>
<accession>A0A8K0SHJ4</accession>
<feature type="region of interest" description="Disordered" evidence="1">
    <location>
        <begin position="412"/>
        <end position="462"/>
    </location>
</feature>
<dbReference type="PANTHER" id="PTHR28232">
    <property type="entry name" value="TRANSCRIPTIONAL REGULATORY PROTEIN RXT2"/>
    <property type="match status" value="1"/>
</dbReference>
<organism evidence="3 4">
    <name type="scientific">Stachybotrys elegans</name>
    <dbReference type="NCBI Taxonomy" id="80388"/>
    <lineage>
        <taxon>Eukaryota</taxon>
        <taxon>Fungi</taxon>
        <taxon>Dikarya</taxon>
        <taxon>Ascomycota</taxon>
        <taxon>Pezizomycotina</taxon>
        <taxon>Sordariomycetes</taxon>
        <taxon>Hypocreomycetidae</taxon>
        <taxon>Hypocreales</taxon>
        <taxon>Stachybotryaceae</taxon>
        <taxon>Stachybotrys</taxon>
    </lineage>
</organism>
<evidence type="ECO:0000313" key="3">
    <source>
        <dbReference type="EMBL" id="KAH7312413.1"/>
    </source>
</evidence>
<comment type="caution">
    <text evidence="3">The sequence shown here is derived from an EMBL/GenBank/DDBJ whole genome shotgun (WGS) entry which is preliminary data.</text>
</comment>
<evidence type="ECO:0000313" key="4">
    <source>
        <dbReference type="Proteomes" id="UP000813444"/>
    </source>
</evidence>
<evidence type="ECO:0000259" key="2">
    <source>
        <dbReference type="Pfam" id="PF08595"/>
    </source>
</evidence>
<name>A0A8K0SHJ4_9HYPO</name>
<dbReference type="EMBL" id="JAGPNK010000010">
    <property type="protein sequence ID" value="KAH7312413.1"/>
    <property type="molecule type" value="Genomic_DNA"/>
</dbReference>
<dbReference type="PANTHER" id="PTHR28232:SF1">
    <property type="entry name" value="TRANSCRIPTIONAL REGULATORY PROTEIN RXT2"/>
    <property type="match status" value="1"/>
</dbReference>
<dbReference type="GO" id="GO:0005829">
    <property type="term" value="C:cytosol"/>
    <property type="evidence" value="ECO:0007669"/>
    <property type="project" value="TreeGrafter"/>
</dbReference>
<sequence>MATQQVLFKETIAGMKKAFKRKAYESDSDSEIDNYSNRGHKLKRRARFAHKGQLVPSSGPSSYKEIVEYAGVRRAIIQRNPPLLDDEGYEVDSDDEARVDEAIAASAPLNPYANIRLEQILSPLTASTDLPTHPTLSKPFTSKTLTELIRQSCSIMRKENQSLWKVRHLWTALSGDGTWMPCENMVRPDDIELYTEDHVARHLLSLSRSLGEATSPTAVNGEPQPERNNATNGAQEITENGDTSMLDVSGDGTEARQDDTAESHDTKNGRLNKAQDPSDKPVQDGKKTEDGAVEQGEGNEKDKLKSIPNGPGESSVQGTPQLELPNEMVDKAHMAGPGAQEQPFVHPIFLPPVGAKPDRDLGLPEYEAEDVRRLLALYVQKQEEVCRGAKRLHEGLLRAERLRKEVLHWSKAEAHCGPNRDMSDGEDWYDKEEWGLTEDLKKGQDEEEEDTTTQGKKTRNRR</sequence>
<dbReference type="AlphaFoldDB" id="A0A8K0SHJ4"/>
<dbReference type="OrthoDB" id="2405722at2759"/>
<feature type="domain" description="Transcriptional regulatory protein RXT2 N-terminal" evidence="2">
    <location>
        <begin position="36"/>
        <end position="176"/>
    </location>
</feature>
<reference evidence="3" key="1">
    <citation type="journal article" date="2021" name="Nat. Commun.">
        <title>Genetic determinants of endophytism in the Arabidopsis root mycobiome.</title>
        <authorList>
            <person name="Mesny F."/>
            <person name="Miyauchi S."/>
            <person name="Thiergart T."/>
            <person name="Pickel B."/>
            <person name="Atanasova L."/>
            <person name="Karlsson M."/>
            <person name="Huettel B."/>
            <person name="Barry K.W."/>
            <person name="Haridas S."/>
            <person name="Chen C."/>
            <person name="Bauer D."/>
            <person name="Andreopoulos W."/>
            <person name="Pangilinan J."/>
            <person name="LaButti K."/>
            <person name="Riley R."/>
            <person name="Lipzen A."/>
            <person name="Clum A."/>
            <person name="Drula E."/>
            <person name="Henrissat B."/>
            <person name="Kohler A."/>
            <person name="Grigoriev I.V."/>
            <person name="Martin F.M."/>
            <person name="Hacquard S."/>
        </authorList>
    </citation>
    <scope>NUCLEOTIDE SEQUENCE</scope>
    <source>
        <strain evidence="3">MPI-CAGE-CH-0235</strain>
    </source>
</reference>